<sequence length="211" mass="23501">MLFRVLSSLHVVLLLIISCARIAVQAQRGRGRPAGGGGQQPMHGGATQHTMPHRNTRPAINNNNIDNRNTDRSKNINNATRNSNNTNISGNTVNINVDRSHDVNVVNNRNTVVRTNNIATYRRPPYVYSGARYYCYHPYIYHPYRPFYWGAAWHPWGFFVATLAVTAIVVSVENEKYHYDQGVWYAQSGGGYTVVQAPVGATVTTIPSGSK</sequence>
<feature type="compositionally biased region" description="Low complexity" evidence="1">
    <location>
        <begin position="75"/>
        <end position="89"/>
    </location>
</feature>
<name>G8TEP6_NIAKG</name>
<dbReference type="EMBL" id="CP003178">
    <property type="protein sequence ID" value="AEW00482.1"/>
    <property type="molecule type" value="Genomic_DNA"/>
</dbReference>
<evidence type="ECO:0000313" key="2">
    <source>
        <dbReference type="EMBL" id="AEW00482.1"/>
    </source>
</evidence>
<dbReference type="PATRIC" id="fig|700598.3.peg.4307"/>
<feature type="region of interest" description="Disordered" evidence="1">
    <location>
        <begin position="29"/>
        <end position="90"/>
    </location>
</feature>
<dbReference type="RefSeq" id="WP_014220394.1">
    <property type="nucleotide sequence ID" value="NC_016609.1"/>
</dbReference>
<gene>
    <name evidence="2" type="ordered locus">Niako_4210</name>
</gene>
<evidence type="ECO:0000256" key="1">
    <source>
        <dbReference type="SAM" id="MobiDB-lite"/>
    </source>
</evidence>
<dbReference type="Pfam" id="PF20125">
    <property type="entry name" value="DUF6515"/>
    <property type="match status" value="1"/>
</dbReference>
<protein>
    <submittedName>
        <fullName evidence="2">Uncharacterized protein</fullName>
    </submittedName>
</protein>
<feature type="compositionally biased region" description="Low complexity" evidence="1">
    <location>
        <begin position="57"/>
        <end position="67"/>
    </location>
</feature>
<dbReference type="KEGG" id="nko:Niako_4210"/>
<proteinExistence type="predicted"/>
<dbReference type="PROSITE" id="PS51257">
    <property type="entry name" value="PROKAR_LIPOPROTEIN"/>
    <property type="match status" value="1"/>
</dbReference>
<organism evidence="2 3">
    <name type="scientific">Niastella koreensis (strain DSM 17620 / KACC 11465 / NBRC 106392 / GR20-10)</name>
    <dbReference type="NCBI Taxonomy" id="700598"/>
    <lineage>
        <taxon>Bacteria</taxon>
        <taxon>Pseudomonadati</taxon>
        <taxon>Bacteroidota</taxon>
        <taxon>Chitinophagia</taxon>
        <taxon>Chitinophagales</taxon>
        <taxon>Chitinophagaceae</taxon>
        <taxon>Niastella</taxon>
    </lineage>
</organism>
<accession>G8TEP6</accession>
<dbReference type="AlphaFoldDB" id="G8TEP6"/>
<reference evidence="2 3" key="1">
    <citation type="submission" date="2011-12" db="EMBL/GenBank/DDBJ databases">
        <title>The complete genome of Niastella koreensis GR20-10.</title>
        <authorList>
            <consortium name="US DOE Joint Genome Institute (JGI-PGF)"/>
            <person name="Lucas S."/>
            <person name="Han J."/>
            <person name="Lapidus A."/>
            <person name="Bruce D."/>
            <person name="Goodwin L."/>
            <person name="Pitluck S."/>
            <person name="Peters L."/>
            <person name="Kyrpides N."/>
            <person name="Mavromatis K."/>
            <person name="Ivanova N."/>
            <person name="Mikhailova N."/>
            <person name="Davenport K."/>
            <person name="Saunders E."/>
            <person name="Detter J.C."/>
            <person name="Tapia R."/>
            <person name="Han C."/>
            <person name="Land M."/>
            <person name="Hauser L."/>
            <person name="Markowitz V."/>
            <person name="Cheng J.-F."/>
            <person name="Hugenholtz P."/>
            <person name="Woyke T."/>
            <person name="Wu D."/>
            <person name="Tindall B."/>
            <person name="Pomrenke H."/>
            <person name="Brambilla E."/>
            <person name="Klenk H.-P."/>
            <person name="Eisen J.A."/>
        </authorList>
    </citation>
    <scope>NUCLEOTIDE SEQUENCE [LARGE SCALE GENOMIC DNA]</scope>
    <source>
        <strain evidence="3">DSM 17620 / KACC 11465 / NBRC 106392 / GR20-10</strain>
    </source>
</reference>
<dbReference type="InterPro" id="IPR045398">
    <property type="entry name" value="DUF6515"/>
</dbReference>
<dbReference type="Proteomes" id="UP000005438">
    <property type="component" value="Chromosome"/>
</dbReference>
<dbReference type="HOGENOM" id="CLU_1303822_0_0_10"/>
<evidence type="ECO:0000313" key="3">
    <source>
        <dbReference type="Proteomes" id="UP000005438"/>
    </source>
</evidence>
<dbReference type="eggNOG" id="ENOG502Z9KQ">
    <property type="taxonomic scope" value="Bacteria"/>
</dbReference>